<dbReference type="GO" id="GO:0050660">
    <property type="term" value="F:flavin adenine dinucleotide binding"/>
    <property type="evidence" value="ECO:0007669"/>
    <property type="project" value="TreeGrafter"/>
</dbReference>
<dbReference type="InterPro" id="IPR036188">
    <property type="entry name" value="FAD/NAD-bd_sf"/>
</dbReference>
<dbReference type="PRINTS" id="PR00469">
    <property type="entry name" value="PNDRDTASEII"/>
</dbReference>
<dbReference type="PANTHER" id="PTHR43539">
    <property type="entry name" value="FLAVIN-BINDING MONOOXYGENASE-LIKE PROTEIN (AFU_ORTHOLOGUE AFUA_4G09220)"/>
    <property type="match status" value="1"/>
</dbReference>
<dbReference type="Gene3D" id="3.50.50.60">
    <property type="entry name" value="FAD/NAD(P)-binding domain"/>
    <property type="match status" value="1"/>
</dbReference>
<dbReference type="Proteomes" id="UP000527616">
    <property type="component" value="Unassembled WGS sequence"/>
</dbReference>
<keyword evidence="1" id="KW-0560">Oxidoreductase</keyword>
<keyword evidence="3" id="KW-1185">Reference proteome</keyword>
<protein>
    <submittedName>
        <fullName evidence="2">Novobiocin biosynthesis protein NovC</fullName>
    </submittedName>
</protein>
<organism evidence="2 3">
    <name type="scientific">Naumannella cuiyingiana</name>
    <dbReference type="NCBI Taxonomy" id="1347891"/>
    <lineage>
        <taxon>Bacteria</taxon>
        <taxon>Bacillati</taxon>
        <taxon>Actinomycetota</taxon>
        <taxon>Actinomycetes</taxon>
        <taxon>Propionibacteriales</taxon>
        <taxon>Propionibacteriaceae</taxon>
        <taxon>Naumannella</taxon>
    </lineage>
</organism>
<evidence type="ECO:0000313" key="2">
    <source>
        <dbReference type="EMBL" id="NYI71027.1"/>
    </source>
</evidence>
<dbReference type="AlphaFoldDB" id="A0A7Z0D8T5"/>
<accession>A0A7Z0D8T5</accession>
<reference evidence="2 3" key="1">
    <citation type="submission" date="2020-07" db="EMBL/GenBank/DDBJ databases">
        <title>Sequencing the genomes of 1000 actinobacteria strains.</title>
        <authorList>
            <person name="Klenk H.-P."/>
        </authorList>
    </citation>
    <scope>NUCLEOTIDE SEQUENCE [LARGE SCALE GENOMIC DNA]</scope>
    <source>
        <strain evidence="2 3">DSM 103164</strain>
    </source>
</reference>
<evidence type="ECO:0000313" key="3">
    <source>
        <dbReference type="Proteomes" id="UP000527616"/>
    </source>
</evidence>
<dbReference type="SUPFAM" id="SSF51905">
    <property type="entry name" value="FAD/NAD(P)-binding domain"/>
    <property type="match status" value="1"/>
</dbReference>
<dbReference type="GO" id="GO:0004497">
    <property type="term" value="F:monooxygenase activity"/>
    <property type="evidence" value="ECO:0007669"/>
    <property type="project" value="TreeGrafter"/>
</dbReference>
<proteinExistence type="predicted"/>
<dbReference type="InterPro" id="IPR050982">
    <property type="entry name" value="Auxin_biosynth/cation_transpt"/>
</dbReference>
<sequence>MASVDVLVIGAGQAGLSVAYHLERSGIGHAVVDAEEGPGGAWRHRWPTLTMATVNGIRELPGTTPPAADPVAPASEAVPAWFGAYEQEFSIKVERPVTIRRVADDHGRLAAVADDGRVWSARALANATGTWGKPFWPAVPGRESFAGWQLHTHDYPGPQAFAGLRVIVVGGGISAVQHLLELAPLAAATRWVTRRPPIFTEGEFGEERGRAAVAMVADRVRAGLPPRSVVSVTGLPLTPAVRAGIASGVLERLAMFERVVPEGVRWADGRTCRADAIIWATGFRASLDHLAPLHLRETGGGITMDGRGLTRVARDHRVHLVGYGTGASTIGANRAGRAAAREIGELLG</sequence>
<gene>
    <name evidence="2" type="ORF">GGQ54_001587</name>
</gene>
<dbReference type="PANTHER" id="PTHR43539:SF78">
    <property type="entry name" value="FLAVIN-CONTAINING MONOOXYGENASE"/>
    <property type="match status" value="1"/>
</dbReference>
<dbReference type="PRINTS" id="PR00368">
    <property type="entry name" value="FADPNR"/>
</dbReference>
<dbReference type="RefSeq" id="WP_179444904.1">
    <property type="nucleotide sequence ID" value="NZ_JACBZS010000001.1"/>
</dbReference>
<dbReference type="EMBL" id="JACBZS010000001">
    <property type="protein sequence ID" value="NYI71027.1"/>
    <property type="molecule type" value="Genomic_DNA"/>
</dbReference>
<comment type="caution">
    <text evidence="2">The sequence shown here is derived from an EMBL/GenBank/DDBJ whole genome shotgun (WGS) entry which is preliminary data.</text>
</comment>
<dbReference type="Pfam" id="PF13738">
    <property type="entry name" value="Pyr_redox_3"/>
    <property type="match status" value="1"/>
</dbReference>
<evidence type="ECO:0000256" key="1">
    <source>
        <dbReference type="ARBA" id="ARBA00023002"/>
    </source>
</evidence>
<name>A0A7Z0D8T5_9ACTN</name>